<evidence type="ECO:0000313" key="2">
    <source>
        <dbReference type="Proteomes" id="UP000645555"/>
    </source>
</evidence>
<proteinExistence type="predicted"/>
<reference evidence="1" key="2">
    <citation type="submission" date="2020-09" db="EMBL/GenBank/DDBJ databases">
        <authorList>
            <person name="Sun Q."/>
            <person name="Ohkuma M."/>
        </authorList>
    </citation>
    <scope>NUCLEOTIDE SEQUENCE</scope>
    <source>
        <strain evidence="1">JCM 4956</strain>
    </source>
</reference>
<dbReference type="EMBL" id="BMWD01000010">
    <property type="protein sequence ID" value="GGX63594.1"/>
    <property type="molecule type" value="Genomic_DNA"/>
</dbReference>
<protein>
    <submittedName>
        <fullName evidence="1">Uncharacterized protein</fullName>
    </submittedName>
</protein>
<dbReference type="Proteomes" id="UP000645555">
    <property type="component" value="Unassembled WGS sequence"/>
</dbReference>
<gene>
    <name evidence="1" type="ORF">GCM10010515_34100</name>
</gene>
<reference evidence="1" key="1">
    <citation type="journal article" date="2014" name="Int. J. Syst. Evol. Microbiol.">
        <title>Complete genome sequence of Corynebacterium casei LMG S-19264T (=DSM 44701T), isolated from a smear-ripened cheese.</title>
        <authorList>
            <consortium name="US DOE Joint Genome Institute (JGI-PGF)"/>
            <person name="Walter F."/>
            <person name="Albersmeier A."/>
            <person name="Kalinowski J."/>
            <person name="Ruckert C."/>
        </authorList>
    </citation>
    <scope>NUCLEOTIDE SEQUENCE</scope>
    <source>
        <strain evidence="1">JCM 4956</strain>
    </source>
</reference>
<comment type="caution">
    <text evidence="1">The sequence shown here is derived from an EMBL/GenBank/DDBJ whole genome shotgun (WGS) entry which is preliminary data.</text>
</comment>
<dbReference type="AlphaFoldDB" id="A0A918NFI2"/>
<keyword evidence="2" id="KW-1185">Reference proteome</keyword>
<dbReference type="RefSeq" id="WP_190036349.1">
    <property type="nucleotide sequence ID" value="NZ_BMWD01000010.1"/>
</dbReference>
<organism evidence="1 2">
    <name type="scientific">Streptomyces fructofermentans</name>
    <dbReference type="NCBI Taxonomy" id="152141"/>
    <lineage>
        <taxon>Bacteria</taxon>
        <taxon>Bacillati</taxon>
        <taxon>Actinomycetota</taxon>
        <taxon>Actinomycetes</taxon>
        <taxon>Kitasatosporales</taxon>
        <taxon>Streptomycetaceae</taxon>
        <taxon>Streptomyces</taxon>
    </lineage>
</organism>
<accession>A0A918NFI2</accession>
<name>A0A918NFI2_9ACTN</name>
<evidence type="ECO:0000313" key="1">
    <source>
        <dbReference type="EMBL" id="GGX63594.1"/>
    </source>
</evidence>
<sequence length="115" mass="12114">MVTVSLTATSPEDVTTVFDVLRTAFPTDRPARSVAQDQSGGRPSVWTAEFEPTEDRITTGPTALEGAVSATLQGGYVAVDRLRAALDGAFTVNEAGTASGDQEKEVDLRLLTKAD</sequence>